<keyword evidence="1" id="KW-1133">Transmembrane helix</keyword>
<name>A0ABR8LGE5_9ALTE</name>
<dbReference type="InterPro" id="IPR048376">
    <property type="entry name" value="YqiJ_N"/>
</dbReference>
<accession>A0ABR8LGE5</accession>
<feature type="transmembrane region" description="Helical" evidence="1">
    <location>
        <begin position="105"/>
        <end position="131"/>
    </location>
</feature>
<keyword evidence="1" id="KW-0472">Membrane</keyword>
<protein>
    <submittedName>
        <fullName evidence="4">YqiJ family protein</fullName>
    </submittedName>
</protein>
<dbReference type="InterPro" id="IPR010840">
    <property type="entry name" value="YqiJ_OB"/>
</dbReference>
<dbReference type="RefSeq" id="WP_191021646.1">
    <property type="nucleotide sequence ID" value="NZ_JABBXD010000001.1"/>
</dbReference>
<feature type="domain" description="Inner membrane protein YqiJ OB-fold" evidence="2">
    <location>
        <begin position="142"/>
        <end position="197"/>
    </location>
</feature>
<keyword evidence="1" id="KW-0812">Transmembrane</keyword>
<dbReference type="Pfam" id="PF07290">
    <property type="entry name" value="YqiJ_OB"/>
    <property type="match status" value="1"/>
</dbReference>
<evidence type="ECO:0000259" key="2">
    <source>
        <dbReference type="Pfam" id="PF07290"/>
    </source>
</evidence>
<comment type="caution">
    <text evidence="4">The sequence shown here is derived from an EMBL/GenBank/DDBJ whole genome shotgun (WGS) entry which is preliminary data.</text>
</comment>
<sequence length="206" mass="22975">MAELLIAASPLFALAIMLVVVIFAAEIIAAFYKTSVLGLYKTPEHYPFTAKKRFYPSGTVTLRWFGLHHLPFMLWLAMFLSLFAVVVLSITAVSLWLGLPPASLFLLSIISVALTSFLSHFSTLWLASVLYHRADQNTVQKLIGARAMVTMDAGYLAHPTEARLLTKTDEPAYILVEPCDENDVLKSGDVVTLVRIKRGHWLVQRI</sequence>
<gene>
    <name evidence="4" type="ORF">HHX48_00265</name>
</gene>
<dbReference type="EMBL" id="JABBXD010000001">
    <property type="protein sequence ID" value="MBD3584166.1"/>
    <property type="molecule type" value="Genomic_DNA"/>
</dbReference>
<keyword evidence="5" id="KW-1185">Reference proteome</keyword>
<evidence type="ECO:0000313" key="5">
    <source>
        <dbReference type="Proteomes" id="UP000624419"/>
    </source>
</evidence>
<organism evidence="4 5">
    <name type="scientific">Salinimonas profundi</name>
    <dbReference type="NCBI Taxonomy" id="2729140"/>
    <lineage>
        <taxon>Bacteria</taxon>
        <taxon>Pseudomonadati</taxon>
        <taxon>Pseudomonadota</taxon>
        <taxon>Gammaproteobacteria</taxon>
        <taxon>Alteromonadales</taxon>
        <taxon>Alteromonadaceae</taxon>
        <taxon>Alteromonas/Salinimonas group</taxon>
        <taxon>Salinimonas</taxon>
    </lineage>
</organism>
<evidence type="ECO:0000313" key="4">
    <source>
        <dbReference type="EMBL" id="MBD3584166.1"/>
    </source>
</evidence>
<feature type="transmembrane region" description="Helical" evidence="1">
    <location>
        <begin position="12"/>
        <end position="32"/>
    </location>
</feature>
<evidence type="ECO:0000256" key="1">
    <source>
        <dbReference type="SAM" id="Phobius"/>
    </source>
</evidence>
<evidence type="ECO:0000259" key="3">
    <source>
        <dbReference type="Pfam" id="PF21001"/>
    </source>
</evidence>
<feature type="transmembrane region" description="Helical" evidence="1">
    <location>
        <begin position="72"/>
        <end position="99"/>
    </location>
</feature>
<dbReference type="Proteomes" id="UP000624419">
    <property type="component" value="Unassembled WGS sequence"/>
</dbReference>
<proteinExistence type="predicted"/>
<dbReference type="Pfam" id="PF21001">
    <property type="entry name" value="YqiJ_N"/>
    <property type="match status" value="1"/>
</dbReference>
<feature type="domain" description="Inner membrane protein YqiJ N-terminal" evidence="3">
    <location>
        <begin position="11"/>
        <end position="113"/>
    </location>
</feature>
<reference evidence="4 5" key="1">
    <citation type="submission" date="2020-04" db="EMBL/GenBank/DDBJ databases">
        <title>Salinimonas sp. HHU 13199.</title>
        <authorList>
            <person name="Cui X."/>
            <person name="Zhang D."/>
        </authorList>
    </citation>
    <scope>NUCLEOTIDE SEQUENCE [LARGE SCALE GENOMIC DNA]</scope>
    <source>
        <strain evidence="4 5">HHU 13199</strain>
    </source>
</reference>